<protein>
    <recommendedName>
        <fullName evidence="4">Tyr recombinase domain-containing protein</fullName>
    </recommendedName>
</protein>
<organism evidence="5 6">
    <name type="scientific">Roseomonas genomospecies 6</name>
    <dbReference type="NCBI Taxonomy" id="214106"/>
    <lineage>
        <taxon>Bacteria</taxon>
        <taxon>Pseudomonadati</taxon>
        <taxon>Pseudomonadota</taxon>
        <taxon>Alphaproteobacteria</taxon>
        <taxon>Acetobacterales</taxon>
        <taxon>Roseomonadaceae</taxon>
        <taxon>Roseomonas</taxon>
    </lineage>
</organism>
<dbReference type="AlphaFoldDB" id="A0A9W7KQE0"/>
<dbReference type="InterPro" id="IPR002104">
    <property type="entry name" value="Integrase_catalytic"/>
</dbReference>
<evidence type="ECO:0000313" key="5">
    <source>
        <dbReference type="EMBL" id="KAA0677597.1"/>
    </source>
</evidence>
<dbReference type="InterPro" id="IPR011010">
    <property type="entry name" value="DNA_brk_join_enz"/>
</dbReference>
<sequence length="460" mass="51244">MTVRNPAECNAMTDQTLPLPLRIPDPITTIEDDPDLPVEVREQLAGFGRRYARAKAPRTVRAMLDGVRLFALWCSERGHVWLPATPDTVEAYIEEVGHRGYGRWRRPDPRSLARYTRLQERYEALQRKAAQEKRTCRAKPPTAPESVWLEPKPLKPATLQQHLWAISTAHRAAGYEDPTKHDHTKLAREAHTRERGARQKQARALNEPDFTRIVETLDARIAEHQVILHDLRESHTRLSALTSAAARAAEVAAKIAAERTALTYALRDRALVHTWHDSLRRVSELVAFQWEDIGRDTDGSGTLLVRKSKTDQAKAGKIAWLSPETMVALDTWRPECHRVVTAAVERGAAKCVRMGTADELDAAAALFVSHHRGGVSPLSTVAAVGILNERAAQAGILHRFSGHSIRVGVTQDLLADGEDIAGIAQAGGWETPRMVLRYGERLLAGRNAVARRWKKKHGGE</sequence>
<gene>
    <name evidence="5" type="ORF">DS843_22410</name>
</gene>
<dbReference type="OrthoDB" id="5513193at2"/>
<feature type="domain" description="Tyr recombinase" evidence="4">
    <location>
        <begin position="240"/>
        <end position="452"/>
    </location>
</feature>
<dbReference type="EMBL" id="QOKW01000022">
    <property type="protein sequence ID" value="KAA0677597.1"/>
    <property type="molecule type" value="Genomic_DNA"/>
</dbReference>
<dbReference type="GO" id="GO:0015074">
    <property type="term" value="P:DNA integration"/>
    <property type="evidence" value="ECO:0007669"/>
    <property type="project" value="InterPro"/>
</dbReference>
<dbReference type="SUPFAM" id="SSF47823">
    <property type="entry name" value="lambda integrase-like, N-terminal domain"/>
    <property type="match status" value="2"/>
</dbReference>
<evidence type="ECO:0000313" key="6">
    <source>
        <dbReference type="Proteomes" id="UP000480854"/>
    </source>
</evidence>
<dbReference type="InterPro" id="IPR010998">
    <property type="entry name" value="Integrase_recombinase_N"/>
</dbReference>
<dbReference type="Proteomes" id="UP000480854">
    <property type="component" value="Unassembled WGS sequence"/>
</dbReference>
<dbReference type="Gene3D" id="1.10.443.10">
    <property type="entry name" value="Intergrase catalytic core"/>
    <property type="match status" value="1"/>
</dbReference>
<keyword evidence="6" id="KW-1185">Reference proteome</keyword>
<evidence type="ECO:0000256" key="2">
    <source>
        <dbReference type="ARBA" id="ARBA00023172"/>
    </source>
</evidence>
<accession>A0A9W7KQE0</accession>
<dbReference type="Pfam" id="PF00589">
    <property type="entry name" value="Phage_integrase"/>
    <property type="match status" value="1"/>
</dbReference>
<dbReference type="PROSITE" id="PS51898">
    <property type="entry name" value="TYR_RECOMBINASE"/>
    <property type="match status" value="1"/>
</dbReference>
<name>A0A9W7KQE0_9PROT</name>
<proteinExistence type="predicted"/>
<evidence type="ECO:0000259" key="4">
    <source>
        <dbReference type="PROSITE" id="PS51898"/>
    </source>
</evidence>
<reference evidence="5 6" key="1">
    <citation type="submission" date="2018-07" db="EMBL/GenBank/DDBJ databases">
        <title>Genome sequence of Azospirillum sp. ATCC 49961.</title>
        <authorList>
            <person name="Sant'Anna F.H."/>
            <person name="Baldani J.I."/>
            <person name="Zilli J.E."/>
            <person name="Reis V.M."/>
            <person name="Hartmann A."/>
            <person name="Cruz L."/>
            <person name="de Souza E.M."/>
            <person name="de Oliveira Pedrosa F."/>
            <person name="Passaglia L.M.P."/>
        </authorList>
    </citation>
    <scope>NUCLEOTIDE SEQUENCE [LARGE SCALE GENOMIC DNA]</scope>
    <source>
        <strain evidence="5 6">ATCC 49961</strain>
    </source>
</reference>
<keyword evidence="1" id="KW-0238">DNA-binding</keyword>
<evidence type="ECO:0000256" key="3">
    <source>
        <dbReference type="SAM" id="MobiDB-lite"/>
    </source>
</evidence>
<dbReference type="InterPro" id="IPR013762">
    <property type="entry name" value="Integrase-like_cat_sf"/>
</dbReference>
<dbReference type="Gene3D" id="1.10.150.130">
    <property type="match status" value="1"/>
</dbReference>
<comment type="caution">
    <text evidence="5">The sequence shown here is derived from an EMBL/GenBank/DDBJ whole genome shotgun (WGS) entry which is preliminary data.</text>
</comment>
<keyword evidence="2" id="KW-0233">DNA recombination</keyword>
<dbReference type="GO" id="GO:0006310">
    <property type="term" value="P:DNA recombination"/>
    <property type="evidence" value="ECO:0007669"/>
    <property type="project" value="UniProtKB-KW"/>
</dbReference>
<evidence type="ECO:0000256" key="1">
    <source>
        <dbReference type="ARBA" id="ARBA00023125"/>
    </source>
</evidence>
<dbReference type="SUPFAM" id="SSF56349">
    <property type="entry name" value="DNA breaking-rejoining enzymes"/>
    <property type="match status" value="1"/>
</dbReference>
<dbReference type="GO" id="GO:0003677">
    <property type="term" value="F:DNA binding"/>
    <property type="evidence" value="ECO:0007669"/>
    <property type="project" value="UniProtKB-KW"/>
</dbReference>
<feature type="region of interest" description="Disordered" evidence="3">
    <location>
        <begin position="129"/>
        <end position="149"/>
    </location>
</feature>